<evidence type="ECO:0000256" key="3">
    <source>
        <dbReference type="ARBA" id="ARBA00022692"/>
    </source>
</evidence>
<dbReference type="PANTHER" id="PTHR42826">
    <property type="entry name" value="DICARBOXYLATE TRANSPORTER 2.1, CHLOROPLASTIC"/>
    <property type="match status" value="1"/>
</dbReference>
<evidence type="ECO:0000256" key="5">
    <source>
        <dbReference type="ARBA" id="ARBA00023136"/>
    </source>
</evidence>
<name>A0A3G1L1M6_FORW1</name>
<organism evidence="7 8">
    <name type="scientific">Formimonas warabiya</name>
    <dbReference type="NCBI Taxonomy" id="1761012"/>
    <lineage>
        <taxon>Bacteria</taxon>
        <taxon>Bacillati</taxon>
        <taxon>Bacillota</taxon>
        <taxon>Clostridia</taxon>
        <taxon>Eubacteriales</taxon>
        <taxon>Peptococcaceae</taxon>
        <taxon>Candidatus Formimonas</taxon>
    </lineage>
</organism>
<comment type="subcellular location">
    <subcellularLocation>
        <location evidence="1">Membrane</location>
        <topology evidence="1">Multi-pass membrane protein</topology>
    </subcellularLocation>
</comment>
<gene>
    <name evidence="7" type="ORF">DCMF_10405</name>
</gene>
<dbReference type="AlphaFoldDB" id="A0A3G1L1M6"/>
<feature type="transmembrane region" description="Helical" evidence="6">
    <location>
        <begin position="373"/>
        <end position="395"/>
    </location>
</feature>
<evidence type="ECO:0000256" key="6">
    <source>
        <dbReference type="SAM" id="Phobius"/>
    </source>
</evidence>
<dbReference type="Pfam" id="PF00939">
    <property type="entry name" value="Na_sulph_symp"/>
    <property type="match status" value="1"/>
</dbReference>
<evidence type="ECO:0008006" key="9">
    <source>
        <dbReference type="Google" id="ProtNLM"/>
    </source>
</evidence>
<dbReference type="GO" id="GO:0022857">
    <property type="term" value="F:transmembrane transporter activity"/>
    <property type="evidence" value="ECO:0007669"/>
    <property type="project" value="InterPro"/>
</dbReference>
<feature type="transmembrane region" description="Helical" evidence="6">
    <location>
        <begin position="5"/>
        <end position="25"/>
    </location>
</feature>
<dbReference type="EMBL" id="CP017634">
    <property type="protein sequence ID" value="ATW28519.1"/>
    <property type="molecule type" value="Genomic_DNA"/>
</dbReference>
<accession>A0A3G1L1M6</accession>
<feature type="transmembrane region" description="Helical" evidence="6">
    <location>
        <begin position="54"/>
        <end position="70"/>
    </location>
</feature>
<evidence type="ECO:0000313" key="7">
    <source>
        <dbReference type="EMBL" id="ATW28519.1"/>
    </source>
</evidence>
<keyword evidence="8" id="KW-1185">Reference proteome</keyword>
<evidence type="ECO:0000313" key="8">
    <source>
        <dbReference type="Proteomes" id="UP000323521"/>
    </source>
</evidence>
<dbReference type="InterPro" id="IPR030676">
    <property type="entry name" value="CitT-rel"/>
</dbReference>
<evidence type="ECO:0000256" key="2">
    <source>
        <dbReference type="ARBA" id="ARBA00007349"/>
    </source>
</evidence>
<keyword evidence="5 6" id="KW-0472">Membrane</keyword>
<feature type="transmembrane region" description="Helical" evidence="6">
    <location>
        <begin position="440"/>
        <end position="463"/>
    </location>
</feature>
<feature type="transmembrane region" description="Helical" evidence="6">
    <location>
        <begin position="82"/>
        <end position="100"/>
    </location>
</feature>
<dbReference type="InterPro" id="IPR001898">
    <property type="entry name" value="SLC13A/DASS"/>
</dbReference>
<dbReference type="Proteomes" id="UP000323521">
    <property type="component" value="Chromosome"/>
</dbReference>
<feature type="transmembrane region" description="Helical" evidence="6">
    <location>
        <begin position="402"/>
        <end position="420"/>
    </location>
</feature>
<reference evidence="7 8" key="1">
    <citation type="submission" date="2016-10" db="EMBL/GenBank/DDBJ databases">
        <title>Complete Genome Sequence of Peptococcaceae strain DCMF.</title>
        <authorList>
            <person name="Edwards R.J."/>
            <person name="Holland S.I."/>
            <person name="Deshpande N.P."/>
            <person name="Wong Y.K."/>
            <person name="Ertan H."/>
            <person name="Manefield M."/>
            <person name="Russell T.L."/>
            <person name="Lee M.J."/>
        </authorList>
    </citation>
    <scope>NUCLEOTIDE SEQUENCE [LARGE SCALE GENOMIC DNA]</scope>
    <source>
        <strain evidence="7 8">DCMF</strain>
    </source>
</reference>
<feature type="transmembrane region" description="Helical" evidence="6">
    <location>
        <begin position="345"/>
        <end position="367"/>
    </location>
</feature>
<proteinExistence type="inferred from homology"/>
<keyword evidence="4 6" id="KW-1133">Transmembrane helix</keyword>
<feature type="transmembrane region" description="Helical" evidence="6">
    <location>
        <begin position="290"/>
        <end position="309"/>
    </location>
</feature>
<keyword evidence="3 6" id="KW-0812">Transmembrane</keyword>
<dbReference type="PIRSF" id="PIRSF002457">
    <property type="entry name" value="DASS"/>
    <property type="match status" value="1"/>
</dbReference>
<evidence type="ECO:0000256" key="4">
    <source>
        <dbReference type="ARBA" id="ARBA00022989"/>
    </source>
</evidence>
<evidence type="ECO:0000256" key="1">
    <source>
        <dbReference type="ARBA" id="ARBA00004141"/>
    </source>
</evidence>
<sequence>MRSKWWKVVLVFGLPILIWFVDAPPGLTPEAWHIFAIYAGAILGVIFKPFPEPVVLLAACSIAGIVFSDYKIALSGFSNRTAWLVFSAFLIGQAFVDTNLGKRISYLLLKRFGKSSLAIGYCMALSDLIVSPATPSNTARSGGIVYPIFKSLAVALGSVPGPTAKKIGAYLTALEYQNSLTSHAMFITAGASNAVVLAFAVSILNIEVSWALWFLAAAVPCLLVFFLMPWLVYKVYPPELKAIPESKAIATQGLQELGPMTKEEKYLAFFFLMAILGWATTSITKIDTTIVAISFVSLCLLFGAVKWESLAGNKGAWTTFIWYAGVLGIAATLSDAKFFEWLADVMGKVLPLAGLNPLLVLTVLTILSILPRYLFASTAAFAASFYPVLFAMALAAKIDPMATTLLLSLSLSYGSTLAPYTNAVGPILAGTGYVADSGVWWKLGGLLAIAGTIALLVIGLPYWKLLGLW</sequence>
<dbReference type="GO" id="GO:0016020">
    <property type="term" value="C:membrane"/>
    <property type="evidence" value="ECO:0007669"/>
    <property type="project" value="UniProtKB-SubCell"/>
</dbReference>
<feature type="transmembrane region" description="Helical" evidence="6">
    <location>
        <begin position="266"/>
        <end position="283"/>
    </location>
</feature>
<protein>
    <recommendedName>
        <fullName evidence="9">DASS family sodium-coupled anion symporter</fullName>
    </recommendedName>
</protein>
<feature type="transmembrane region" description="Helical" evidence="6">
    <location>
        <begin position="211"/>
        <end position="232"/>
    </location>
</feature>
<feature type="transmembrane region" description="Helical" evidence="6">
    <location>
        <begin position="315"/>
        <end position="333"/>
    </location>
</feature>
<comment type="similarity">
    <text evidence="2">Belongs to the SLC13A/DASS transporter (TC 2.A.47) family. DIT1 subfamily.</text>
</comment>
<dbReference type="KEGG" id="fwa:DCMF_10405"/>
<feature type="transmembrane region" description="Helical" evidence="6">
    <location>
        <begin position="184"/>
        <end position="204"/>
    </location>
</feature>
<dbReference type="NCBIfam" id="TIGR00785">
    <property type="entry name" value="dass"/>
    <property type="match status" value="1"/>
</dbReference>
<feature type="transmembrane region" description="Helical" evidence="6">
    <location>
        <begin position="31"/>
        <end position="47"/>
    </location>
</feature>